<name>A0A2V3PM28_9BACT</name>
<reference evidence="1 2" key="1">
    <citation type="submission" date="2018-03" db="EMBL/GenBank/DDBJ databases">
        <title>Genomic Encyclopedia of Archaeal and Bacterial Type Strains, Phase II (KMG-II): from individual species to whole genera.</title>
        <authorList>
            <person name="Goeker M."/>
        </authorList>
    </citation>
    <scope>NUCLEOTIDE SEQUENCE [LARGE SCALE GENOMIC DNA]</scope>
    <source>
        <strain evidence="1 2">DSM 100214</strain>
    </source>
</reference>
<accession>A0A2V3PM28</accession>
<proteinExistence type="predicted"/>
<comment type="caution">
    <text evidence="1">The sequence shown here is derived from an EMBL/GenBank/DDBJ whole genome shotgun (WGS) entry which is preliminary data.</text>
</comment>
<organism evidence="1 2">
    <name type="scientific">Dysgonomonas alginatilytica</name>
    <dbReference type="NCBI Taxonomy" id="1605892"/>
    <lineage>
        <taxon>Bacteria</taxon>
        <taxon>Pseudomonadati</taxon>
        <taxon>Bacteroidota</taxon>
        <taxon>Bacteroidia</taxon>
        <taxon>Bacteroidales</taxon>
        <taxon>Dysgonomonadaceae</taxon>
        <taxon>Dysgonomonas</taxon>
    </lineage>
</organism>
<evidence type="ECO:0000313" key="1">
    <source>
        <dbReference type="EMBL" id="PXV61244.1"/>
    </source>
</evidence>
<protein>
    <submittedName>
        <fullName evidence="1">Uncharacterized protein</fullName>
    </submittedName>
</protein>
<dbReference type="EMBL" id="QICL01000025">
    <property type="protein sequence ID" value="PXV61244.1"/>
    <property type="molecule type" value="Genomic_DNA"/>
</dbReference>
<keyword evidence="2" id="KW-1185">Reference proteome</keyword>
<sequence length="167" mass="19058">MIANSQNEALLILANSTKEKVEWAEYANYCSDSKDEDTTDRDSDGDKIYPVYIKFYADDLKDLPWAVDFRVTDTTKVGKSGIIRLMNDPTLKILYAFDWACIMEWNEPEVNMLVPLTGTYDLICNKCGSRFQRFGGDAISGIAKEKNKNLKRYQVVKQSDGSWLITN</sequence>
<gene>
    <name evidence="1" type="ORF">CLV62_12577</name>
</gene>
<evidence type="ECO:0000313" key="2">
    <source>
        <dbReference type="Proteomes" id="UP000247973"/>
    </source>
</evidence>
<dbReference type="Proteomes" id="UP000247973">
    <property type="component" value="Unassembled WGS sequence"/>
</dbReference>
<dbReference type="RefSeq" id="WP_110311864.1">
    <property type="nucleotide sequence ID" value="NZ_QICL01000025.1"/>
</dbReference>
<dbReference type="OrthoDB" id="9990328at2"/>
<dbReference type="AlphaFoldDB" id="A0A2V3PM28"/>